<reference evidence="1 2" key="1">
    <citation type="journal article" date="2016" name="Nat. Commun.">
        <title>Extremotolerant tardigrade genome and improved radiotolerance of human cultured cells by tardigrade-unique protein.</title>
        <authorList>
            <person name="Hashimoto T."/>
            <person name="Horikawa D.D."/>
            <person name="Saito Y."/>
            <person name="Kuwahara H."/>
            <person name="Kozuka-Hata H."/>
            <person name="Shin-I T."/>
            <person name="Minakuchi Y."/>
            <person name="Ohishi K."/>
            <person name="Motoyama A."/>
            <person name="Aizu T."/>
            <person name="Enomoto A."/>
            <person name="Kondo K."/>
            <person name="Tanaka S."/>
            <person name="Hara Y."/>
            <person name="Koshikawa S."/>
            <person name="Sagara H."/>
            <person name="Miura T."/>
            <person name="Yokobori S."/>
            <person name="Miyagawa K."/>
            <person name="Suzuki Y."/>
            <person name="Kubo T."/>
            <person name="Oyama M."/>
            <person name="Kohara Y."/>
            <person name="Fujiyama A."/>
            <person name="Arakawa K."/>
            <person name="Katayama T."/>
            <person name="Toyoda A."/>
            <person name="Kunieda T."/>
        </authorList>
    </citation>
    <scope>NUCLEOTIDE SEQUENCE [LARGE SCALE GENOMIC DNA]</scope>
    <source>
        <strain evidence="1 2">YOKOZUNA-1</strain>
    </source>
</reference>
<proteinExistence type="predicted"/>
<evidence type="ECO:0000313" key="1">
    <source>
        <dbReference type="EMBL" id="GAU94517.1"/>
    </source>
</evidence>
<dbReference type="Proteomes" id="UP000186922">
    <property type="component" value="Unassembled WGS sequence"/>
</dbReference>
<protein>
    <submittedName>
        <fullName evidence="1">Uncharacterized protein</fullName>
    </submittedName>
</protein>
<gene>
    <name evidence="1" type="primary">RvY_06278-1</name>
    <name evidence="1" type="synonym">RvY_06278.1</name>
    <name evidence="1" type="ORF">RvY_06278</name>
</gene>
<dbReference type="EMBL" id="BDGG01000002">
    <property type="protein sequence ID" value="GAU94517.1"/>
    <property type="molecule type" value="Genomic_DNA"/>
</dbReference>
<organism evidence="1 2">
    <name type="scientific">Ramazzottius varieornatus</name>
    <name type="common">Water bear</name>
    <name type="synonym">Tardigrade</name>
    <dbReference type="NCBI Taxonomy" id="947166"/>
    <lineage>
        <taxon>Eukaryota</taxon>
        <taxon>Metazoa</taxon>
        <taxon>Ecdysozoa</taxon>
        <taxon>Tardigrada</taxon>
        <taxon>Eutardigrada</taxon>
        <taxon>Parachela</taxon>
        <taxon>Hypsibioidea</taxon>
        <taxon>Ramazzottiidae</taxon>
        <taxon>Ramazzottius</taxon>
    </lineage>
</organism>
<keyword evidence="2" id="KW-1185">Reference proteome</keyword>
<accession>A0A1D1V4E4</accession>
<evidence type="ECO:0000313" key="2">
    <source>
        <dbReference type="Proteomes" id="UP000186922"/>
    </source>
</evidence>
<comment type="caution">
    <text evidence="1">The sequence shown here is derived from an EMBL/GenBank/DDBJ whole genome shotgun (WGS) entry which is preliminary data.</text>
</comment>
<name>A0A1D1V4E4_RAMVA</name>
<sequence length="83" mass="9924">MHLCENRQPMTGRPFCVVLDRLAFHFRSSFRLFPERWYDVSGFSFLSAESRMICLPVGRFYKKNVREIGRLTDCLNWTDIPNF</sequence>
<dbReference type="AlphaFoldDB" id="A0A1D1V4E4"/>